<accession>A0A381S4T1</accession>
<dbReference type="InterPro" id="IPR017776">
    <property type="entry name" value="FeS_assembly_SufT_put"/>
</dbReference>
<evidence type="ECO:0000313" key="2">
    <source>
        <dbReference type="EMBL" id="SUZ99115.1"/>
    </source>
</evidence>
<dbReference type="EMBL" id="UINC01002670">
    <property type="protein sequence ID" value="SUZ99115.1"/>
    <property type="molecule type" value="Genomic_DNA"/>
</dbReference>
<dbReference type="Pfam" id="PF01883">
    <property type="entry name" value="FeS_assembly_P"/>
    <property type="match status" value="1"/>
</dbReference>
<dbReference type="AlphaFoldDB" id="A0A381S4T1"/>
<dbReference type="InterPro" id="IPR034904">
    <property type="entry name" value="FSCA_dom_sf"/>
</dbReference>
<dbReference type="InterPro" id="IPR000618">
    <property type="entry name" value="Insect_cuticle"/>
</dbReference>
<dbReference type="PROSITE" id="PS51155">
    <property type="entry name" value="CHIT_BIND_RR_2"/>
    <property type="match status" value="1"/>
</dbReference>
<sequence length="156" mass="17337">MKKGTDVEIMQAMGGSYTVYTSEGMFRISGYNADAIGKETEPPPSVPTNISDEEYESKIWEQMRTVYDPEIPINVVDLGLIYTCEIKKSDANEYSVTIEMTLTAPGCGMADVLVEDIKERVAMLPRIDKVEVALVLDPPWSMEMMSETARLEAGLI</sequence>
<dbReference type="InterPro" id="IPR052339">
    <property type="entry name" value="Fe-S_Maturation_MIP18"/>
</dbReference>
<dbReference type="PANTHER" id="PTHR42831">
    <property type="entry name" value="FE-S PROTEIN MATURATION AUXILIARY FACTOR YITW"/>
    <property type="match status" value="1"/>
</dbReference>
<protein>
    <recommendedName>
        <fullName evidence="1">MIP18 family-like domain-containing protein</fullName>
    </recommendedName>
</protein>
<name>A0A381S4T1_9ZZZZ</name>
<organism evidence="2">
    <name type="scientific">marine metagenome</name>
    <dbReference type="NCBI Taxonomy" id="408172"/>
    <lineage>
        <taxon>unclassified sequences</taxon>
        <taxon>metagenomes</taxon>
        <taxon>ecological metagenomes</taxon>
    </lineage>
</organism>
<dbReference type="SUPFAM" id="SSF117916">
    <property type="entry name" value="Fe-S cluster assembly (FSCA) domain-like"/>
    <property type="match status" value="1"/>
</dbReference>
<dbReference type="NCBIfam" id="TIGR03406">
    <property type="entry name" value="FeS_long_SufT"/>
    <property type="match status" value="1"/>
</dbReference>
<gene>
    <name evidence="2" type="ORF">METZ01_LOCUS51969</name>
</gene>
<dbReference type="InterPro" id="IPR002744">
    <property type="entry name" value="MIP18-like"/>
</dbReference>
<feature type="domain" description="MIP18 family-like" evidence="1">
    <location>
        <begin position="57"/>
        <end position="132"/>
    </location>
</feature>
<dbReference type="Gene3D" id="3.30.300.130">
    <property type="entry name" value="Fe-S cluster assembly (FSCA)"/>
    <property type="match status" value="1"/>
</dbReference>
<reference evidence="2" key="1">
    <citation type="submission" date="2018-05" db="EMBL/GenBank/DDBJ databases">
        <authorList>
            <person name="Lanie J.A."/>
            <person name="Ng W.-L."/>
            <person name="Kazmierczak K.M."/>
            <person name="Andrzejewski T.M."/>
            <person name="Davidsen T.M."/>
            <person name="Wayne K.J."/>
            <person name="Tettelin H."/>
            <person name="Glass J.I."/>
            <person name="Rusch D."/>
            <person name="Podicherti R."/>
            <person name="Tsui H.-C.T."/>
            <person name="Winkler M.E."/>
        </authorList>
    </citation>
    <scope>NUCLEOTIDE SEQUENCE</scope>
</reference>
<dbReference type="PANTHER" id="PTHR42831:SF1">
    <property type="entry name" value="FE-S PROTEIN MATURATION AUXILIARY FACTOR YITW"/>
    <property type="match status" value="1"/>
</dbReference>
<proteinExistence type="predicted"/>
<evidence type="ECO:0000259" key="1">
    <source>
        <dbReference type="Pfam" id="PF01883"/>
    </source>
</evidence>